<sequence length="525" mass="58976">MANNVDTIEWSEDETTLKELGNHATFPCVVKVTEGFYSHQDVSTFSCGDLLKIDSFESVEKVKANFVRLSERSSTRKGVRRSVYRGIPGEFSIPLSYKGAVKILPANGVHYIYSNITDVIEDRPRYLQVIEAVSFKAMDSVVHLKHGDILEGLAVITSKKASKASTRYLKCLHNLQDTIHVPSSLVGQFRVLTDEDEYSLQEVIDKFPLPQIVQFGEILSREVVSDDILEAFGNLDSFEGKMSLNHVYSEDVLVGHYKAVEQNQNESESKFIKRSAFVLPLSNPELSEVSVQYPMYLDSQDYNFFIARNFSQTPKGSEVMDGSLYVEFTKKAQMRFSSEGEKKCPPPRPPRKKTKPVAMVSAVQRPPQPDPVSSMPSIPPPRKQVSQTKTRDEKVEWNILPVYKNTPSSTSPDKTNAGQKSVGDDDDDDGVGEYVEIDDLVLEPKASTTGGVKPFSELTVEELQDVFKQCKMSSLAKICGKEAYDGKIFSVFSKENLQSKPFRLKPPDLMKLDRIKEGWRPSHTK</sequence>
<keyword evidence="1" id="KW-0597">Phosphoprotein</keyword>
<protein>
    <recommendedName>
        <fullName evidence="3">CABIT domain-containing protein</fullName>
    </recommendedName>
</protein>
<evidence type="ECO:0000313" key="4">
    <source>
        <dbReference type="EMBL" id="KAK6189112.1"/>
    </source>
</evidence>
<feature type="compositionally biased region" description="Polar residues" evidence="2">
    <location>
        <begin position="405"/>
        <end position="419"/>
    </location>
</feature>
<dbReference type="EMBL" id="JAZGQO010000003">
    <property type="protein sequence ID" value="KAK6189112.1"/>
    <property type="molecule type" value="Genomic_DNA"/>
</dbReference>
<evidence type="ECO:0000259" key="3">
    <source>
        <dbReference type="Pfam" id="PF12736"/>
    </source>
</evidence>
<dbReference type="AlphaFoldDB" id="A0AAN8K4F5"/>
<dbReference type="InterPro" id="IPR052281">
    <property type="entry name" value="GAREM"/>
</dbReference>
<evidence type="ECO:0000256" key="2">
    <source>
        <dbReference type="SAM" id="MobiDB-lite"/>
    </source>
</evidence>
<feature type="region of interest" description="Disordered" evidence="2">
    <location>
        <begin position="336"/>
        <end position="428"/>
    </location>
</feature>
<feature type="domain" description="CABIT" evidence="3">
    <location>
        <begin position="26"/>
        <end position="255"/>
    </location>
</feature>
<organism evidence="4 5">
    <name type="scientific">Patella caerulea</name>
    <name type="common">Rayed Mediterranean limpet</name>
    <dbReference type="NCBI Taxonomy" id="87958"/>
    <lineage>
        <taxon>Eukaryota</taxon>
        <taxon>Metazoa</taxon>
        <taxon>Spiralia</taxon>
        <taxon>Lophotrochozoa</taxon>
        <taxon>Mollusca</taxon>
        <taxon>Gastropoda</taxon>
        <taxon>Patellogastropoda</taxon>
        <taxon>Patelloidea</taxon>
        <taxon>Patellidae</taxon>
        <taxon>Patella</taxon>
    </lineage>
</organism>
<keyword evidence="5" id="KW-1185">Reference proteome</keyword>
<reference evidence="4 5" key="1">
    <citation type="submission" date="2024-01" db="EMBL/GenBank/DDBJ databases">
        <title>The genome of the rayed Mediterranean limpet Patella caerulea (Linnaeus, 1758).</title>
        <authorList>
            <person name="Anh-Thu Weber A."/>
            <person name="Halstead-Nussloch G."/>
        </authorList>
    </citation>
    <scope>NUCLEOTIDE SEQUENCE [LARGE SCALE GENOMIC DNA]</scope>
    <source>
        <strain evidence="4">AATW-2023a</strain>
        <tissue evidence="4">Whole specimen</tissue>
    </source>
</reference>
<dbReference type="Proteomes" id="UP001347796">
    <property type="component" value="Unassembled WGS sequence"/>
</dbReference>
<dbReference type="PANTHER" id="PTHR14454:SF11">
    <property type="entry name" value="SERRANO, ISOFORM F"/>
    <property type="match status" value="1"/>
</dbReference>
<dbReference type="PANTHER" id="PTHR14454">
    <property type="entry name" value="GRB2-ASSOCIATED AND REGULATOR OF MAPK PROTEIN FAMILY MEMBER"/>
    <property type="match status" value="1"/>
</dbReference>
<proteinExistence type="predicted"/>
<name>A0AAN8K4F5_PATCE</name>
<dbReference type="Pfam" id="PF12736">
    <property type="entry name" value="CABIT"/>
    <property type="match status" value="1"/>
</dbReference>
<accession>A0AAN8K4F5</accession>
<evidence type="ECO:0000313" key="5">
    <source>
        <dbReference type="Proteomes" id="UP001347796"/>
    </source>
</evidence>
<gene>
    <name evidence="4" type="ORF">SNE40_005151</name>
</gene>
<comment type="caution">
    <text evidence="4">The sequence shown here is derived from an EMBL/GenBank/DDBJ whole genome shotgun (WGS) entry which is preliminary data.</text>
</comment>
<dbReference type="InterPro" id="IPR025946">
    <property type="entry name" value="CABIT_dom"/>
</dbReference>
<evidence type="ECO:0000256" key="1">
    <source>
        <dbReference type="ARBA" id="ARBA00022553"/>
    </source>
</evidence>